<dbReference type="Gene3D" id="3.40.50.1820">
    <property type="entry name" value="alpha/beta hydrolase"/>
    <property type="match status" value="1"/>
</dbReference>
<dbReference type="Pfam" id="PF00561">
    <property type="entry name" value="Abhydrolase_1"/>
    <property type="match status" value="1"/>
</dbReference>
<keyword evidence="4" id="KW-1185">Reference proteome</keyword>
<dbReference type="GO" id="GO:0016020">
    <property type="term" value="C:membrane"/>
    <property type="evidence" value="ECO:0007669"/>
    <property type="project" value="TreeGrafter"/>
</dbReference>
<dbReference type="InterPro" id="IPR029058">
    <property type="entry name" value="AB_hydrolase_fold"/>
</dbReference>
<comment type="caution">
    <text evidence="3">The sequence shown here is derived from an EMBL/GenBank/DDBJ whole genome shotgun (WGS) entry which is preliminary data.</text>
</comment>
<dbReference type="GO" id="GO:0016787">
    <property type="term" value="F:hydrolase activity"/>
    <property type="evidence" value="ECO:0007669"/>
    <property type="project" value="UniProtKB-KW"/>
</dbReference>
<name>A0A841TZZ1_9BACL</name>
<dbReference type="SUPFAM" id="SSF53474">
    <property type="entry name" value="alpha/beta-Hydrolases"/>
    <property type="match status" value="1"/>
</dbReference>
<feature type="domain" description="AB hydrolase-1" evidence="2">
    <location>
        <begin position="36"/>
        <end position="261"/>
    </location>
</feature>
<evidence type="ECO:0000313" key="4">
    <source>
        <dbReference type="Proteomes" id="UP000553776"/>
    </source>
</evidence>
<evidence type="ECO:0000313" key="3">
    <source>
        <dbReference type="EMBL" id="MBB6692692.1"/>
    </source>
</evidence>
<dbReference type="InterPro" id="IPR000073">
    <property type="entry name" value="AB_hydrolase_1"/>
</dbReference>
<dbReference type="RefSeq" id="WP_185136679.1">
    <property type="nucleotide sequence ID" value="NZ_JACJVR010000057.1"/>
</dbReference>
<dbReference type="Proteomes" id="UP000553776">
    <property type="component" value="Unassembled WGS sequence"/>
</dbReference>
<reference evidence="3 4" key="1">
    <citation type="submission" date="2020-08" db="EMBL/GenBank/DDBJ databases">
        <title>Cohnella phylogeny.</title>
        <authorList>
            <person name="Dunlap C."/>
        </authorList>
    </citation>
    <scope>NUCLEOTIDE SEQUENCE [LARGE SCALE GENOMIC DNA]</scope>
    <source>
        <strain evidence="3 4">DSM 25239</strain>
    </source>
</reference>
<protein>
    <submittedName>
        <fullName evidence="3">Alpha/beta fold hydrolase</fullName>
    </submittedName>
</protein>
<proteinExistence type="predicted"/>
<dbReference type="AlphaFoldDB" id="A0A841TZZ1"/>
<dbReference type="InterPro" id="IPR050266">
    <property type="entry name" value="AB_hydrolase_sf"/>
</dbReference>
<evidence type="ECO:0000256" key="1">
    <source>
        <dbReference type="ARBA" id="ARBA00022801"/>
    </source>
</evidence>
<sequence>MEKAILNETANSKVEFFTTGDGVNIAYRLDGPAHAPVLMLANSIATNLHMWDGQIAELSSHFRVLRYDFRGHGESDVPSGAYSIDRMGRDVIELLDALRFDRVHFLGLSFGGAVAQWLAIHAPERIDRLILSNSSSYLGPASQWDELIRSALRAESLNGFADMFIGNWFPAHLLESESELVSAFRDMVLRTHPEGLAGTFAAIRDLDLRRTAALIDRPTLVIAGRYDTVTHPSHSELLAATVPGSKLVVLPTVHLPNIERPSEYASLVIDFLQA</sequence>
<organism evidence="3 4">
    <name type="scientific">Cohnella xylanilytica</name>
    <dbReference type="NCBI Taxonomy" id="557555"/>
    <lineage>
        <taxon>Bacteria</taxon>
        <taxon>Bacillati</taxon>
        <taxon>Bacillota</taxon>
        <taxon>Bacilli</taxon>
        <taxon>Bacillales</taxon>
        <taxon>Paenibacillaceae</taxon>
        <taxon>Cohnella</taxon>
    </lineage>
</organism>
<accession>A0A841TZZ1</accession>
<keyword evidence="1 3" id="KW-0378">Hydrolase</keyword>
<dbReference type="PANTHER" id="PTHR43798">
    <property type="entry name" value="MONOACYLGLYCEROL LIPASE"/>
    <property type="match status" value="1"/>
</dbReference>
<evidence type="ECO:0000259" key="2">
    <source>
        <dbReference type="Pfam" id="PF00561"/>
    </source>
</evidence>
<dbReference type="PANTHER" id="PTHR43798:SF31">
    <property type="entry name" value="AB HYDROLASE SUPERFAMILY PROTEIN YCLE"/>
    <property type="match status" value="1"/>
</dbReference>
<gene>
    <name evidence="3" type="ORF">H7B90_14880</name>
</gene>
<dbReference type="PRINTS" id="PR00111">
    <property type="entry name" value="ABHYDROLASE"/>
</dbReference>
<dbReference type="EMBL" id="JACJVR010000057">
    <property type="protein sequence ID" value="MBB6692692.1"/>
    <property type="molecule type" value="Genomic_DNA"/>
</dbReference>